<gene>
    <name evidence="3" type="ORF">PTSG_01829</name>
</gene>
<evidence type="ECO:0000313" key="4">
    <source>
        <dbReference type="Proteomes" id="UP000007799"/>
    </source>
</evidence>
<dbReference type="GeneID" id="16078401"/>
<dbReference type="KEGG" id="sre:PTSG_01829"/>
<dbReference type="InterPro" id="IPR001810">
    <property type="entry name" value="F-box_dom"/>
</dbReference>
<dbReference type="Pfam" id="PF12937">
    <property type="entry name" value="F-box-like"/>
    <property type="match status" value="1"/>
</dbReference>
<dbReference type="AlphaFoldDB" id="F2TZ27"/>
<feature type="domain" description="F-box" evidence="2">
    <location>
        <begin position="46"/>
        <end position="79"/>
    </location>
</feature>
<dbReference type="Proteomes" id="UP000007799">
    <property type="component" value="Unassembled WGS sequence"/>
</dbReference>
<organism evidence="4">
    <name type="scientific">Salpingoeca rosetta (strain ATCC 50818 / BSB-021)</name>
    <dbReference type="NCBI Taxonomy" id="946362"/>
    <lineage>
        <taxon>Eukaryota</taxon>
        <taxon>Choanoflagellata</taxon>
        <taxon>Craspedida</taxon>
        <taxon>Salpingoecidae</taxon>
        <taxon>Salpingoeca</taxon>
    </lineage>
</organism>
<feature type="region of interest" description="Disordered" evidence="1">
    <location>
        <begin position="1"/>
        <end position="37"/>
    </location>
</feature>
<dbReference type="Gene3D" id="1.20.1280.50">
    <property type="match status" value="1"/>
</dbReference>
<reference evidence="3" key="1">
    <citation type="submission" date="2009-08" db="EMBL/GenBank/DDBJ databases">
        <title>Annotation of Salpingoeca rosetta.</title>
        <authorList>
            <consortium name="The Broad Institute Genome Sequencing Platform"/>
            <person name="Russ C."/>
            <person name="Cuomo C."/>
            <person name="Burger G."/>
            <person name="Gray M.W."/>
            <person name="Holland P.W.H."/>
            <person name="King N."/>
            <person name="Lang F.B.F."/>
            <person name="Roger A.J."/>
            <person name="Ruiz-Trillo I."/>
            <person name="Young S.K."/>
            <person name="Zeng Q."/>
            <person name="Gargeya S."/>
            <person name="Alvarado L."/>
            <person name="Berlin A."/>
            <person name="Chapman S.B."/>
            <person name="Chen Z."/>
            <person name="Freedman E."/>
            <person name="Gellesch M."/>
            <person name="Goldberg J."/>
            <person name="Griggs A."/>
            <person name="Gujja S."/>
            <person name="Heilman E."/>
            <person name="Heiman D."/>
            <person name="Howarth C."/>
            <person name="Mehta T."/>
            <person name="Neiman D."/>
            <person name="Pearson M."/>
            <person name="Roberts A."/>
            <person name="Saif S."/>
            <person name="Shea T."/>
            <person name="Shenoy N."/>
            <person name="Sisk P."/>
            <person name="Stolte C."/>
            <person name="Sykes S."/>
            <person name="White J."/>
            <person name="Yandava C."/>
            <person name="Haas B."/>
            <person name="Nusbaum C."/>
            <person name="Birren B."/>
        </authorList>
    </citation>
    <scope>NUCLEOTIDE SEQUENCE [LARGE SCALE GENOMIC DNA]</scope>
    <source>
        <strain evidence="3">ATCC 50818</strain>
    </source>
</reference>
<dbReference type="InterPro" id="IPR036047">
    <property type="entry name" value="F-box-like_dom_sf"/>
</dbReference>
<dbReference type="PROSITE" id="PS50181">
    <property type="entry name" value="FBOX"/>
    <property type="match status" value="1"/>
</dbReference>
<accession>F2TZ27</accession>
<evidence type="ECO:0000259" key="2">
    <source>
        <dbReference type="PROSITE" id="PS50181"/>
    </source>
</evidence>
<evidence type="ECO:0000313" key="3">
    <source>
        <dbReference type="EMBL" id="EGD78851.1"/>
    </source>
</evidence>
<name>F2TZ27_SALR5</name>
<sequence>MSRDESDILTQLSPKMTDPQQPTTTQQSEKEHSSKACPPLAPRLAPPWLLELPDELLERVLSFLPAQDLLHAAQVCHKFARCAEHECLARCRKRGLRVPRRPRGYLAAAPFPKRYFYHMQLCVNCHREGAWILRRGRRAVQVGVACKQCLHDRAFQAMLDAHHLTVDVYSKRGAKLTKL</sequence>
<protein>
    <recommendedName>
        <fullName evidence="2">F-box domain-containing protein</fullName>
    </recommendedName>
</protein>
<keyword evidence="4" id="KW-1185">Reference proteome</keyword>
<dbReference type="RefSeq" id="XP_004997807.1">
    <property type="nucleotide sequence ID" value="XM_004997750.1"/>
</dbReference>
<dbReference type="CDD" id="cd09917">
    <property type="entry name" value="F-box_SF"/>
    <property type="match status" value="1"/>
</dbReference>
<dbReference type="InParanoid" id="F2TZ27"/>
<proteinExistence type="predicted"/>
<feature type="compositionally biased region" description="Low complexity" evidence="1">
    <location>
        <begin position="17"/>
        <end position="27"/>
    </location>
</feature>
<dbReference type="SMART" id="SM00256">
    <property type="entry name" value="FBOX"/>
    <property type="match status" value="1"/>
</dbReference>
<dbReference type="SUPFAM" id="SSF81383">
    <property type="entry name" value="F-box domain"/>
    <property type="match status" value="1"/>
</dbReference>
<evidence type="ECO:0000256" key="1">
    <source>
        <dbReference type="SAM" id="MobiDB-lite"/>
    </source>
</evidence>
<dbReference type="EMBL" id="GL832957">
    <property type="protein sequence ID" value="EGD78851.1"/>
    <property type="molecule type" value="Genomic_DNA"/>
</dbReference>